<keyword evidence="9 11" id="KW-0472">Membrane</keyword>
<evidence type="ECO:0000259" key="14">
    <source>
        <dbReference type="Pfam" id="PF00593"/>
    </source>
</evidence>
<evidence type="ECO:0000256" key="13">
    <source>
        <dbReference type="SAM" id="SignalP"/>
    </source>
</evidence>
<keyword evidence="3 11" id="KW-1134">Transmembrane beta strand</keyword>
<comment type="subcellular location">
    <subcellularLocation>
        <location evidence="1 11">Cell outer membrane</location>
        <topology evidence="1 11">Multi-pass membrane protein</topology>
    </subcellularLocation>
</comment>
<feature type="domain" description="TonB-dependent receptor plug" evidence="15">
    <location>
        <begin position="77"/>
        <end position="182"/>
    </location>
</feature>
<sequence>MFLSSIDRFGNASRYALAVAALIGGTAAAAQTSAPPADAATTAATTTADPAPPAVDVSTEAEAADIVVTAQRRVQRLQDVPVAVSVVSGAQLDRTNIKTLTDLAVRLPNVRIAPGALVDFLNVRGVGSGNNAGFEQSVATFVDGVYRSRSRATRAALFDIDQVEILKGPQTTFFGANAIAGALNITTRKPRQEFSYNAQALYGTDGEYNAEGGVTLPVTDTLSARVAARFFGMEGFVKVGRDQRGPAQDGAQGRLSLRWEPDSGATSDLRVDIGRTRTQNSFPFELIGCPPPAPFTLVATSTCARFIAYNGGRPVDDKLDGHSDQTPTFSDYDFVETAWTNSADVGGGTLTGITAYFHHLAKDRVNQVPFPFRSPVVDGYDGQTLESFEYYDQLSQEVRFQSESGGAFEYMVGGYAALGKLKYLRTAAFGFNTFGAVPAVAATGTTAATPVAAQNDLRETSQTLSAFASATIRPIDGVRINLGGRYSRIHKSTDRLSTFGTAINGRRETYAVLPLATQVALSRVIGADLGQFPRPTRTDDKFMPSAGVQVDLARDVMAYATYSKGFKAGGYNSNSLALDYGPESVNAYELGLKGVFLDRALTLNADIFRSDYRDLQETTLIFTTAVPTSVVANAAGTRSQGVEASVTYRVSPILTLSTDIAYLDAKYTDYTNAPCTIAAGIAGCRSQDMSGKRRPFAPEWSGNVGATLTLPVAGQSLRVSPLVYWSSRYFQSATADPLLSQSGYAKVDLTVGYGPADGRWELALIGKNLTDRLTASFRQPVTGSTGSIAAVTERGRAVAIQFSVRP</sequence>
<keyword evidence="4" id="KW-0410">Iron transport</keyword>
<organism evidence="16 17">
    <name type="scientific">Sphingomonas metalli</name>
    <dbReference type="NCBI Taxonomy" id="1779358"/>
    <lineage>
        <taxon>Bacteria</taxon>
        <taxon>Pseudomonadati</taxon>
        <taxon>Pseudomonadota</taxon>
        <taxon>Alphaproteobacteria</taxon>
        <taxon>Sphingomonadales</taxon>
        <taxon>Sphingomonadaceae</taxon>
        <taxon>Sphingomonas</taxon>
    </lineage>
</organism>
<evidence type="ECO:0000256" key="4">
    <source>
        <dbReference type="ARBA" id="ARBA00022496"/>
    </source>
</evidence>
<dbReference type="GO" id="GO:0006826">
    <property type="term" value="P:iron ion transport"/>
    <property type="evidence" value="ECO:0007669"/>
    <property type="project" value="UniProtKB-KW"/>
</dbReference>
<keyword evidence="7" id="KW-0406">Ion transport</keyword>
<keyword evidence="2 11" id="KW-0813">Transport</keyword>
<evidence type="ECO:0000256" key="5">
    <source>
        <dbReference type="ARBA" id="ARBA00022692"/>
    </source>
</evidence>
<evidence type="ECO:0000256" key="10">
    <source>
        <dbReference type="ARBA" id="ARBA00023237"/>
    </source>
</evidence>
<dbReference type="GO" id="GO:0009279">
    <property type="term" value="C:cell outer membrane"/>
    <property type="evidence" value="ECO:0007669"/>
    <property type="project" value="UniProtKB-SubCell"/>
</dbReference>
<dbReference type="Pfam" id="PF07715">
    <property type="entry name" value="Plug"/>
    <property type="match status" value="1"/>
</dbReference>
<keyword evidence="8 12" id="KW-0798">TonB box</keyword>
<dbReference type="Gene3D" id="2.40.170.20">
    <property type="entry name" value="TonB-dependent receptor, beta-barrel domain"/>
    <property type="match status" value="1"/>
</dbReference>
<evidence type="ECO:0000256" key="7">
    <source>
        <dbReference type="ARBA" id="ARBA00023065"/>
    </source>
</evidence>
<dbReference type="PANTHER" id="PTHR32552:SF81">
    <property type="entry name" value="TONB-DEPENDENT OUTER MEMBRANE RECEPTOR"/>
    <property type="match status" value="1"/>
</dbReference>
<keyword evidence="6" id="KW-0408">Iron</keyword>
<dbReference type="Proteomes" id="UP000623067">
    <property type="component" value="Unassembled WGS sequence"/>
</dbReference>
<accession>A0A916TI23</accession>
<keyword evidence="16" id="KW-0675">Receptor</keyword>
<dbReference type="RefSeq" id="WP_188661080.1">
    <property type="nucleotide sequence ID" value="NZ_BMIH01000007.1"/>
</dbReference>
<comment type="similarity">
    <text evidence="11 12">Belongs to the TonB-dependent receptor family.</text>
</comment>
<evidence type="ECO:0000256" key="11">
    <source>
        <dbReference type="PROSITE-ProRule" id="PRU01360"/>
    </source>
</evidence>
<evidence type="ECO:0000313" key="17">
    <source>
        <dbReference type="Proteomes" id="UP000623067"/>
    </source>
</evidence>
<keyword evidence="13" id="KW-0732">Signal</keyword>
<evidence type="ECO:0000256" key="12">
    <source>
        <dbReference type="RuleBase" id="RU003357"/>
    </source>
</evidence>
<dbReference type="PROSITE" id="PS52016">
    <property type="entry name" value="TONB_DEPENDENT_REC_3"/>
    <property type="match status" value="1"/>
</dbReference>
<feature type="chain" id="PRO_5037218304" evidence="13">
    <location>
        <begin position="30"/>
        <end position="806"/>
    </location>
</feature>
<dbReference type="InterPro" id="IPR039426">
    <property type="entry name" value="TonB-dep_rcpt-like"/>
</dbReference>
<keyword evidence="10 11" id="KW-0998">Cell outer membrane</keyword>
<comment type="caution">
    <text evidence="16">The sequence shown here is derived from an EMBL/GenBank/DDBJ whole genome shotgun (WGS) entry which is preliminary data.</text>
</comment>
<dbReference type="Pfam" id="PF00593">
    <property type="entry name" value="TonB_dep_Rec_b-barrel"/>
    <property type="match status" value="1"/>
</dbReference>
<dbReference type="PANTHER" id="PTHR32552">
    <property type="entry name" value="FERRICHROME IRON RECEPTOR-RELATED"/>
    <property type="match status" value="1"/>
</dbReference>
<reference evidence="16" key="2">
    <citation type="submission" date="2020-09" db="EMBL/GenBank/DDBJ databases">
        <authorList>
            <person name="Sun Q."/>
            <person name="Zhou Y."/>
        </authorList>
    </citation>
    <scope>NUCLEOTIDE SEQUENCE</scope>
    <source>
        <strain evidence="16">CGMCC 1.15330</strain>
    </source>
</reference>
<keyword evidence="5 11" id="KW-0812">Transmembrane</keyword>
<evidence type="ECO:0000256" key="2">
    <source>
        <dbReference type="ARBA" id="ARBA00022448"/>
    </source>
</evidence>
<dbReference type="EMBL" id="BMIH01000007">
    <property type="protein sequence ID" value="GGB42937.1"/>
    <property type="molecule type" value="Genomic_DNA"/>
</dbReference>
<dbReference type="InterPro" id="IPR000531">
    <property type="entry name" value="Beta-barrel_TonB"/>
</dbReference>
<feature type="signal peptide" evidence="13">
    <location>
        <begin position="1"/>
        <end position="29"/>
    </location>
</feature>
<reference evidence="16" key="1">
    <citation type="journal article" date="2014" name="Int. J. Syst. Evol. Microbiol.">
        <title>Complete genome sequence of Corynebacterium casei LMG S-19264T (=DSM 44701T), isolated from a smear-ripened cheese.</title>
        <authorList>
            <consortium name="US DOE Joint Genome Institute (JGI-PGF)"/>
            <person name="Walter F."/>
            <person name="Albersmeier A."/>
            <person name="Kalinowski J."/>
            <person name="Ruckert C."/>
        </authorList>
    </citation>
    <scope>NUCLEOTIDE SEQUENCE</scope>
    <source>
        <strain evidence="16">CGMCC 1.15330</strain>
    </source>
</reference>
<dbReference type="SUPFAM" id="SSF56935">
    <property type="entry name" value="Porins"/>
    <property type="match status" value="1"/>
</dbReference>
<keyword evidence="17" id="KW-1185">Reference proteome</keyword>
<name>A0A916TI23_9SPHN</name>
<evidence type="ECO:0000313" key="16">
    <source>
        <dbReference type="EMBL" id="GGB42937.1"/>
    </source>
</evidence>
<feature type="domain" description="TonB-dependent receptor-like beta-barrel" evidence="14">
    <location>
        <begin position="309"/>
        <end position="769"/>
    </location>
</feature>
<dbReference type="InterPro" id="IPR012910">
    <property type="entry name" value="Plug_dom"/>
</dbReference>
<gene>
    <name evidence="16" type="ORF">GCM10011380_35530</name>
</gene>
<evidence type="ECO:0000256" key="3">
    <source>
        <dbReference type="ARBA" id="ARBA00022452"/>
    </source>
</evidence>
<evidence type="ECO:0000256" key="8">
    <source>
        <dbReference type="ARBA" id="ARBA00023077"/>
    </source>
</evidence>
<evidence type="ECO:0000256" key="6">
    <source>
        <dbReference type="ARBA" id="ARBA00023004"/>
    </source>
</evidence>
<dbReference type="InterPro" id="IPR036942">
    <property type="entry name" value="Beta-barrel_TonB_sf"/>
</dbReference>
<evidence type="ECO:0000259" key="15">
    <source>
        <dbReference type="Pfam" id="PF07715"/>
    </source>
</evidence>
<dbReference type="AlphaFoldDB" id="A0A916TI23"/>
<evidence type="ECO:0000256" key="9">
    <source>
        <dbReference type="ARBA" id="ARBA00023136"/>
    </source>
</evidence>
<protein>
    <submittedName>
        <fullName evidence="16">TonB-dependent receptor</fullName>
    </submittedName>
</protein>
<evidence type="ECO:0000256" key="1">
    <source>
        <dbReference type="ARBA" id="ARBA00004571"/>
    </source>
</evidence>
<proteinExistence type="inferred from homology"/>